<evidence type="ECO:0000256" key="3">
    <source>
        <dbReference type="ARBA" id="ARBA00022692"/>
    </source>
</evidence>
<evidence type="ECO:0000256" key="4">
    <source>
        <dbReference type="ARBA" id="ARBA00022989"/>
    </source>
</evidence>
<feature type="transmembrane region" description="Helical" evidence="6">
    <location>
        <begin position="233"/>
        <end position="257"/>
    </location>
</feature>
<dbReference type="PANTHER" id="PTHR40277:SF1">
    <property type="entry name" value="BLL5419 PROTEIN"/>
    <property type="match status" value="1"/>
</dbReference>
<dbReference type="InterPro" id="IPR022791">
    <property type="entry name" value="L-PG_synthase/AglD"/>
</dbReference>
<feature type="transmembrane region" description="Helical" evidence="6">
    <location>
        <begin position="206"/>
        <end position="226"/>
    </location>
</feature>
<sequence length="309" mass="32529">MRGIRYLGPLVGFVILAGVLYMLDAGQIGRSLTSIPPAYAIAGLLLVQLQIVLSAWRWQFTARRLGMVLPVGHAIRDYYLSTFLNQVLPGGVAGDAVRAVRHRTEETGGWKAPALGVFLERVAGQGVFFVLAGLGLIIWPFADAGELPPTLSRILLILAIVVVCGLVVGFVILRFPPAFLAERLEAGKAALCRVFIADGAWKIQSLLSLLIVASYAGMFMLASAAVGAPLPWLAAVTAVPLCLLMMLIPLTVAGWGAREAAAALLWPLFGYAASDGVAASIFYGVLSLVGAAPGLVVALMALVRKNKAG</sequence>
<protein>
    <recommendedName>
        <fullName evidence="9">Lysylphosphatidylglycerol synthetase</fullName>
    </recommendedName>
</protein>
<dbReference type="Proteomes" id="UP000052167">
    <property type="component" value="Unassembled WGS sequence"/>
</dbReference>
<feature type="transmembrane region" description="Helical" evidence="6">
    <location>
        <begin position="38"/>
        <end position="58"/>
    </location>
</feature>
<dbReference type="AlphaFoldDB" id="A0A922T8C2"/>
<keyword evidence="5 6" id="KW-0472">Membrane</keyword>
<feature type="transmembrane region" description="Helical" evidence="6">
    <location>
        <begin position="6"/>
        <end position="26"/>
    </location>
</feature>
<evidence type="ECO:0000256" key="1">
    <source>
        <dbReference type="ARBA" id="ARBA00004651"/>
    </source>
</evidence>
<dbReference type="EMBL" id="JOKJ01000002">
    <property type="protein sequence ID" value="KEQ10488.1"/>
    <property type="molecule type" value="Genomic_DNA"/>
</dbReference>
<evidence type="ECO:0008006" key="9">
    <source>
        <dbReference type="Google" id="ProtNLM"/>
    </source>
</evidence>
<feature type="transmembrane region" description="Helical" evidence="6">
    <location>
        <begin position="122"/>
        <end position="142"/>
    </location>
</feature>
<keyword evidence="3 6" id="KW-0812">Transmembrane</keyword>
<keyword evidence="8" id="KW-1185">Reference proteome</keyword>
<dbReference type="PANTHER" id="PTHR40277">
    <property type="entry name" value="BLL5419 PROTEIN"/>
    <property type="match status" value="1"/>
</dbReference>
<organism evidence="7 8">
    <name type="scientific">Pseudorhizobium pelagicum</name>
    <dbReference type="NCBI Taxonomy" id="1509405"/>
    <lineage>
        <taxon>Bacteria</taxon>
        <taxon>Pseudomonadati</taxon>
        <taxon>Pseudomonadota</taxon>
        <taxon>Alphaproteobacteria</taxon>
        <taxon>Hyphomicrobiales</taxon>
        <taxon>Rhizobiaceae</taxon>
        <taxon>Rhizobium/Agrobacterium group</taxon>
        <taxon>Pseudorhizobium</taxon>
    </lineage>
</organism>
<proteinExistence type="predicted"/>
<dbReference type="GO" id="GO:0005886">
    <property type="term" value="C:plasma membrane"/>
    <property type="evidence" value="ECO:0007669"/>
    <property type="project" value="UniProtKB-SubCell"/>
</dbReference>
<feature type="transmembrane region" description="Helical" evidence="6">
    <location>
        <begin position="154"/>
        <end position="175"/>
    </location>
</feature>
<feature type="transmembrane region" description="Helical" evidence="6">
    <location>
        <begin position="277"/>
        <end position="303"/>
    </location>
</feature>
<evidence type="ECO:0000256" key="5">
    <source>
        <dbReference type="ARBA" id="ARBA00023136"/>
    </source>
</evidence>
<dbReference type="Pfam" id="PF03706">
    <property type="entry name" value="LPG_synthase_TM"/>
    <property type="match status" value="1"/>
</dbReference>
<comment type="caution">
    <text evidence="7">The sequence shown here is derived from an EMBL/GenBank/DDBJ whole genome shotgun (WGS) entry which is preliminary data.</text>
</comment>
<keyword evidence="4 6" id="KW-1133">Transmembrane helix</keyword>
<evidence type="ECO:0000313" key="8">
    <source>
        <dbReference type="Proteomes" id="UP000052167"/>
    </source>
</evidence>
<evidence type="ECO:0000313" key="7">
    <source>
        <dbReference type="EMBL" id="KEQ10488.1"/>
    </source>
</evidence>
<name>A0A922T8C2_9HYPH</name>
<comment type="subcellular location">
    <subcellularLocation>
        <location evidence="1">Cell membrane</location>
        <topology evidence="1">Multi-pass membrane protein</topology>
    </subcellularLocation>
</comment>
<gene>
    <name evidence="7" type="ORF">GV68_09440</name>
</gene>
<dbReference type="OrthoDB" id="9126302at2"/>
<accession>A0A922T8C2</accession>
<evidence type="ECO:0000256" key="2">
    <source>
        <dbReference type="ARBA" id="ARBA00022475"/>
    </source>
</evidence>
<evidence type="ECO:0000256" key="6">
    <source>
        <dbReference type="SAM" id="Phobius"/>
    </source>
</evidence>
<keyword evidence="2" id="KW-1003">Cell membrane</keyword>
<dbReference type="RefSeq" id="WP_037163797.1">
    <property type="nucleotide sequence ID" value="NZ_CAJXID010000008.1"/>
</dbReference>
<reference evidence="7 8" key="1">
    <citation type="submission" date="2014-06" db="EMBL/GenBank/DDBJ databases">
        <title>Rhizobium pelagicum/R2-400B4.</title>
        <authorList>
            <person name="Kimes N.E."/>
            <person name="Lopez-Perez M."/>
        </authorList>
    </citation>
    <scope>NUCLEOTIDE SEQUENCE [LARGE SCALE GENOMIC DNA]</scope>
    <source>
        <strain evidence="7 8">R2-400B4</strain>
    </source>
</reference>